<gene>
    <name evidence="1" type="ORF">ACFSUC_16520</name>
</gene>
<dbReference type="InterPro" id="IPR036648">
    <property type="entry name" value="CN_Hdrase_a/SCN_Hdrase_g_sf"/>
</dbReference>
<dbReference type="RefSeq" id="WP_379930735.1">
    <property type="nucleotide sequence ID" value="NZ_JBHUMM010000043.1"/>
</dbReference>
<evidence type="ECO:0000313" key="2">
    <source>
        <dbReference type="Proteomes" id="UP001597497"/>
    </source>
</evidence>
<accession>A0ABW5RDW5</accession>
<evidence type="ECO:0000313" key="1">
    <source>
        <dbReference type="EMBL" id="MFD2673178.1"/>
    </source>
</evidence>
<dbReference type="EMBL" id="JBHUMM010000043">
    <property type="protein sequence ID" value="MFD2673178.1"/>
    <property type="molecule type" value="Genomic_DNA"/>
</dbReference>
<dbReference type="InterPro" id="IPR022513">
    <property type="entry name" value="TOMM_pelo"/>
</dbReference>
<keyword evidence="2" id="KW-1185">Reference proteome</keyword>
<dbReference type="Gene3D" id="3.90.330.10">
    <property type="entry name" value="Nitrile hydratase alpha /Thiocyanate hydrolase gamma"/>
    <property type="match status" value="1"/>
</dbReference>
<sequence>MSGEEILKHQIIQKAWEDPAFKSRLLKDPKAALKEAFDLDIPKDIQLDVLEESSNHFYLVLPVNPADLSDDDGEHCNGWW</sequence>
<dbReference type="SUPFAM" id="SSF56209">
    <property type="entry name" value="Nitrile hydratase alpha chain"/>
    <property type="match status" value="1"/>
</dbReference>
<protein>
    <submittedName>
        <fullName evidence="1">NHLP leader peptide family RiPP</fullName>
    </submittedName>
</protein>
<dbReference type="Proteomes" id="UP001597497">
    <property type="component" value="Unassembled WGS sequence"/>
</dbReference>
<comment type="caution">
    <text evidence="1">The sequence shown here is derived from an EMBL/GenBank/DDBJ whole genome shotgun (WGS) entry which is preliminary data.</text>
</comment>
<organism evidence="1 2">
    <name type="scientific">Marinicrinis sediminis</name>
    <dbReference type="NCBI Taxonomy" id="1652465"/>
    <lineage>
        <taxon>Bacteria</taxon>
        <taxon>Bacillati</taxon>
        <taxon>Bacillota</taxon>
        <taxon>Bacilli</taxon>
        <taxon>Bacillales</taxon>
        <taxon>Paenibacillaceae</taxon>
    </lineage>
</organism>
<name>A0ABW5RDW5_9BACL</name>
<proteinExistence type="predicted"/>
<dbReference type="NCBIfam" id="TIGR03793">
    <property type="entry name" value="leader_NHLP"/>
    <property type="match status" value="1"/>
</dbReference>
<reference evidence="2" key="1">
    <citation type="journal article" date="2019" name="Int. J. Syst. Evol. Microbiol.">
        <title>The Global Catalogue of Microorganisms (GCM) 10K type strain sequencing project: providing services to taxonomists for standard genome sequencing and annotation.</title>
        <authorList>
            <consortium name="The Broad Institute Genomics Platform"/>
            <consortium name="The Broad Institute Genome Sequencing Center for Infectious Disease"/>
            <person name="Wu L."/>
            <person name="Ma J."/>
        </authorList>
    </citation>
    <scope>NUCLEOTIDE SEQUENCE [LARGE SCALE GENOMIC DNA]</scope>
    <source>
        <strain evidence="2">KCTC 33676</strain>
    </source>
</reference>